<proteinExistence type="predicted"/>
<name>A0A7W5ZIJ3_9BACT</name>
<evidence type="ECO:0008006" key="4">
    <source>
        <dbReference type="Google" id="ProtNLM"/>
    </source>
</evidence>
<gene>
    <name evidence="2" type="ORF">FHS57_001798</name>
</gene>
<comment type="caution">
    <text evidence="2">The sequence shown here is derived from an EMBL/GenBank/DDBJ whole genome shotgun (WGS) entry which is preliminary data.</text>
</comment>
<dbReference type="EMBL" id="JACIBY010000003">
    <property type="protein sequence ID" value="MBB3837801.1"/>
    <property type="molecule type" value="Genomic_DNA"/>
</dbReference>
<accession>A0A7W5ZIJ3</accession>
<reference evidence="2 3" key="1">
    <citation type="submission" date="2020-08" db="EMBL/GenBank/DDBJ databases">
        <title>Genomic Encyclopedia of Type Strains, Phase IV (KMG-IV): sequencing the most valuable type-strain genomes for metagenomic binning, comparative biology and taxonomic classification.</title>
        <authorList>
            <person name="Goeker M."/>
        </authorList>
    </citation>
    <scope>NUCLEOTIDE SEQUENCE [LARGE SCALE GENOMIC DNA]</scope>
    <source>
        <strain evidence="2 3">DSM 17976</strain>
    </source>
</reference>
<dbReference type="AlphaFoldDB" id="A0A7W5ZIJ3"/>
<keyword evidence="3" id="KW-1185">Reference proteome</keyword>
<dbReference type="Proteomes" id="UP000541352">
    <property type="component" value="Unassembled WGS sequence"/>
</dbReference>
<organism evidence="2 3">
    <name type="scientific">Runella defluvii</name>
    <dbReference type="NCBI Taxonomy" id="370973"/>
    <lineage>
        <taxon>Bacteria</taxon>
        <taxon>Pseudomonadati</taxon>
        <taxon>Bacteroidota</taxon>
        <taxon>Cytophagia</taxon>
        <taxon>Cytophagales</taxon>
        <taxon>Spirosomataceae</taxon>
        <taxon>Runella</taxon>
    </lineage>
</organism>
<feature type="chain" id="PRO_5030791272" description="Outer membrane protein beta-barrel domain-containing protein" evidence="1">
    <location>
        <begin position="21"/>
        <end position="280"/>
    </location>
</feature>
<sequence>MLRTLFFVLFWATLLPASYAQIEDYYTPRRKSSPIIFNHPDLIKVDNHWYMGLEGGGKWMGTNLSSSLTGLIGFQKSVIDGYAAAQFGYLHHLQWGIETGYIRNPSRMVLAINSARPFVYRIEDLQHSIPLRFKWRVFRLGRIQKKSGMYVGTGFVWTPTRNRTQINQFDLAGLARVSGSRTQFDTLIVENYSYTTGKAKLEWEGNLEFVGRISQHFEIVAYGRATLAPSSSIESRTELFVNRIAQSTSVAALKPMTYQFGITFRYLYGFMNTYRSEYEE</sequence>
<keyword evidence="1" id="KW-0732">Signal</keyword>
<protein>
    <recommendedName>
        <fullName evidence="4">Outer membrane protein beta-barrel domain-containing protein</fullName>
    </recommendedName>
</protein>
<evidence type="ECO:0000313" key="3">
    <source>
        <dbReference type="Proteomes" id="UP000541352"/>
    </source>
</evidence>
<feature type="signal peptide" evidence="1">
    <location>
        <begin position="1"/>
        <end position="20"/>
    </location>
</feature>
<evidence type="ECO:0000313" key="2">
    <source>
        <dbReference type="EMBL" id="MBB3837801.1"/>
    </source>
</evidence>
<evidence type="ECO:0000256" key="1">
    <source>
        <dbReference type="SAM" id="SignalP"/>
    </source>
</evidence>